<comment type="caution">
    <text evidence="2">The sequence shown here is derived from an EMBL/GenBank/DDBJ whole genome shotgun (WGS) entry which is preliminary data.</text>
</comment>
<feature type="region of interest" description="Disordered" evidence="1">
    <location>
        <begin position="280"/>
        <end position="360"/>
    </location>
</feature>
<evidence type="ECO:0000256" key="1">
    <source>
        <dbReference type="SAM" id="MobiDB-lite"/>
    </source>
</evidence>
<dbReference type="Gene3D" id="3.40.50.790">
    <property type="match status" value="1"/>
</dbReference>
<feature type="compositionally biased region" description="Basic and acidic residues" evidence="1">
    <location>
        <begin position="280"/>
        <end position="320"/>
    </location>
</feature>
<dbReference type="InterPro" id="IPR028364">
    <property type="entry name" value="Ribosomal_uL1/biogenesis"/>
</dbReference>
<organism evidence="2 3">
    <name type="scientific">Ceratodon purpureus</name>
    <name type="common">Fire moss</name>
    <name type="synonym">Dicranum purpureum</name>
    <dbReference type="NCBI Taxonomy" id="3225"/>
    <lineage>
        <taxon>Eukaryota</taxon>
        <taxon>Viridiplantae</taxon>
        <taxon>Streptophyta</taxon>
        <taxon>Embryophyta</taxon>
        <taxon>Bryophyta</taxon>
        <taxon>Bryophytina</taxon>
        <taxon>Bryopsida</taxon>
        <taxon>Dicranidae</taxon>
        <taxon>Pseudoditrichales</taxon>
        <taxon>Ditrichaceae</taxon>
        <taxon>Ceratodon</taxon>
    </lineage>
</organism>
<evidence type="ECO:0000313" key="2">
    <source>
        <dbReference type="EMBL" id="KAG0591677.1"/>
    </source>
</evidence>
<dbReference type="EMBL" id="CM026421">
    <property type="protein sequence ID" value="KAG0591677.1"/>
    <property type="molecule type" value="Genomic_DNA"/>
</dbReference>
<keyword evidence="3" id="KW-1185">Reference proteome</keyword>
<dbReference type="Pfam" id="PF00687">
    <property type="entry name" value="Ribosomal_L1"/>
    <property type="match status" value="1"/>
</dbReference>
<evidence type="ECO:0008006" key="4">
    <source>
        <dbReference type="Google" id="ProtNLM"/>
    </source>
</evidence>
<accession>A0A8T0J7P1</accession>
<proteinExistence type="predicted"/>
<sequence>MAETMDTEGGGAAQGSGKVDGSLVEKAVDALLKWNGTQKQREKAQLLEDDQLMYVVVGMNKVPENGRTNAYRVPLPHPLYDGNSHEVCLIISDREHAKVKLSKQVAKERIEKEGLRIAKVIPLSKLKTDYFSFEAKRKLCGSYDMFLADDRILGELPKLLGKAFYRKKKHPVPVDLTRAQWTGQIMAALNSTFVYLSGGTCSVVKVARVSQPREEIVANVMAVVEGVAEQVPKKWANIRAYFLKTLESASLPLYQALPVMPLKIELPVVSQLEVKKSVKSAKKEKASAKKENASAKKENASAKKEKASVKNEKAAVKNEGGDDMDVVEETVVAEKTKKRKKSDVEGKRKVSRKGAIATGA</sequence>
<name>A0A8T0J7P1_CERPU</name>
<gene>
    <name evidence="2" type="ORF">KC19_1G192200</name>
</gene>
<dbReference type="InterPro" id="IPR050257">
    <property type="entry name" value="eL8/uL1-like"/>
</dbReference>
<protein>
    <recommendedName>
        <fullName evidence="4">Ribosomal protein L1</fullName>
    </recommendedName>
</protein>
<dbReference type="FunFam" id="3.40.50.790:FF:000012">
    <property type="entry name" value="Ribosomal protein L1p/L10e family"/>
    <property type="match status" value="1"/>
</dbReference>
<dbReference type="Proteomes" id="UP000822688">
    <property type="component" value="Chromosome 1"/>
</dbReference>
<dbReference type="SUPFAM" id="SSF56808">
    <property type="entry name" value="Ribosomal protein L1"/>
    <property type="match status" value="1"/>
</dbReference>
<dbReference type="AlphaFoldDB" id="A0A8T0J7P1"/>
<dbReference type="InterPro" id="IPR016095">
    <property type="entry name" value="Ribosomal_uL1_3-a/b-sand"/>
</dbReference>
<dbReference type="GO" id="GO:0003723">
    <property type="term" value="F:RNA binding"/>
    <property type="evidence" value="ECO:0007669"/>
    <property type="project" value="InterPro"/>
</dbReference>
<reference evidence="2" key="1">
    <citation type="submission" date="2020-06" db="EMBL/GenBank/DDBJ databases">
        <title>WGS assembly of Ceratodon purpureus strain R40.</title>
        <authorList>
            <person name="Carey S.B."/>
            <person name="Jenkins J."/>
            <person name="Shu S."/>
            <person name="Lovell J.T."/>
            <person name="Sreedasyam A."/>
            <person name="Maumus F."/>
            <person name="Tiley G.P."/>
            <person name="Fernandez-Pozo N."/>
            <person name="Barry K."/>
            <person name="Chen C."/>
            <person name="Wang M."/>
            <person name="Lipzen A."/>
            <person name="Daum C."/>
            <person name="Saski C.A."/>
            <person name="Payton A.C."/>
            <person name="Mcbreen J.C."/>
            <person name="Conrad R.E."/>
            <person name="Kollar L.M."/>
            <person name="Olsson S."/>
            <person name="Huttunen S."/>
            <person name="Landis J.B."/>
            <person name="Wickett N.J."/>
            <person name="Johnson M.G."/>
            <person name="Rensing S.A."/>
            <person name="Grimwood J."/>
            <person name="Schmutz J."/>
            <person name="Mcdaniel S.F."/>
        </authorList>
    </citation>
    <scope>NUCLEOTIDE SEQUENCE</scope>
    <source>
        <strain evidence="2">R40</strain>
    </source>
</reference>
<dbReference type="PANTHER" id="PTHR23105">
    <property type="entry name" value="RIBOSOMAL PROTEIN L7AE FAMILY MEMBER"/>
    <property type="match status" value="1"/>
</dbReference>
<evidence type="ECO:0000313" key="3">
    <source>
        <dbReference type="Proteomes" id="UP000822688"/>
    </source>
</evidence>
<dbReference type="InterPro" id="IPR023674">
    <property type="entry name" value="Ribosomal_uL1-like"/>
</dbReference>
<dbReference type="CDD" id="cd00403">
    <property type="entry name" value="Ribosomal_L1"/>
    <property type="match status" value="1"/>
</dbReference>